<keyword evidence="5" id="KW-0233">DNA recombination</keyword>
<keyword evidence="3" id="KW-0229">DNA integration</keyword>
<evidence type="ECO:0000256" key="5">
    <source>
        <dbReference type="ARBA" id="ARBA00023172"/>
    </source>
</evidence>
<name>A6NWL0_9FIRM</name>
<reference evidence="9 10" key="2">
    <citation type="submission" date="2007-06" db="EMBL/GenBank/DDBJ databases">
        <title>Draft genome sequence of Pseudoflavonifractor capillosus ATCC 29799.</title>
        <authorList>
            <person name="Sudarsanam P."/>
            <person name="Ley R."/>
            <person name="Guruge J."/>
            <person name="Turnbaugh P.J."/>
            <person name="Mahowald M."/>
            <person name="Liep D."/>
            <person name="Gordon J."/>
        </authorList>
    </citation>
    <scope>NUCLEOTIDE SEQUENCE [LARGE SCALE GENOMIC DNA]</scope>
    <source>
        <strain evidence="9 10">ATCC 29799</strain>
    </source>
</reference>
<dbReference type="InterPro" id="IPR010998">
    <property type="entry name" value="Integrase_recombinase_N"/>
</dbReference>
<evidence type="ECO:0000256" key="1">
    <source>
        <dbReference type="ARBA" id="ARBA00003283"/>
    </source>
</evidence>
<keyword evidence="10" id="KW-1185">Reference proteome</keyword>
<dbReference type="PROSITE" id="PS51900">
    <property type="entry name" value="CB"/>
    <property type="match status" value="1"/>
</dbReference>
<protein>
    <submittedName>
        <fullName evidence="9">Phage integrase SAM-like domain protein</fullName>
    </submittedName>
</protein>
<dbReference type="InterPro" id="IPR044068">
    <property type="entry name" value="CB"/>
</dbReference>
<organism evidence="9 10">
    <name type="scientific">Pseudoflavonifractor capillosus ATCC 29799</name>
    <dbReference type="NCBI Taxonomy" id="411467"/>
    <lineage>
        <taxon>Bacteria</taxon>
        <taxon>Bacillati</taxon>
        <taxon>Bacillota</taxon>
        <taxon>Clostridia</taxon>
        <taxon>Eubacteriales</taxon>
        <taxon>Oscillospiraceae</taxon>
        <taxon>Pseudoflavonifractor</taxon>
    </lineage>
</organism>
<dbReference type="Pfam" id="PF02899">
    <property type="entry name" value="Phage_int_SAM_1"/>
    <property type="match status" value="1"/>
</dbReference>
<comment type="similarity">
    <text evidence="2">Belongs to the 'phage' integrase family.</text>
</comment>
<dbReference type="InterPro" id="IPR011010">
    <property type="entry name" value="DNA_brk_join_enz"/>
</dbReference>
<keyword evidence="4 6" id="KW-0238">DNA-binding</keyword>
<evidence type="ECO:0000256" key="4">
    <source>
        <dbReference type="ARBA" id="ARBA00023125"/>
    </source>
</evidence>
<dbReference type="GO" id="GO:0006310">
    <property type="term" value="P:DNA recombination"/>
    <property type="evidence" value="ECO:0007669"/>
    <property type="project" value="UniProtKB-KW"/>
</dbReference>
<dbReference type="InterPro" id="IPR050090">
    <property type="entry name" value="Tyrosine_recombinase_XerCD"/>
</dbReference>
<dbReference type="GO" id="GO:0003677">
    <property type="term" value="F:DNA binding"/>
    <property type="evidence" value="ECO:0007669"/>
    <property type="project" value="UniProtKB-UniRule"/>
</dbReference>
<dbReference type="InterPro" id="IPR002104">
    <property type="entry name" value="Integrase_catalytic"/>
</dbReference>
<evidence type="ECO:0000313" key="10">
    <source>
        <dbReference type="Proteomes" id="UP000003639"/>
    </source>
</evidence>
<feature type="domain" description="Core-binding (CB)" evidence="8">
    <location>
        <begin position="3"/>
        <end position="89"/>
    </location>
</feature>
<accession>A6NWL0</accession>
<dbReference type="Gene3D" id="1.10.443.10">
    <property type="entry name" value="Intergrase catalytic core"/>
    <property type="match status" value="1"/>
</dbReference>
<gene>
    <name evidence="9" type="ORF">BACCAP_02604</name>
</gene>
<evidence type="ECO:0000313" key="9">
    <source>
        <dbReference type="EMBL" id="EDM99547.1"/>
    </source>
</evidence>
<evidence type="ECO:0000256" key="2">
    <source>
        <dbReference type="ARBA" id="ARBA00008857"/>
    </source>
</evidence>
<dbReference type="Pfam" id="PF00589">
    <property type="entry name" value="Phage_integrase"/>
    <property type="match status" value="1"/>
</dbReference>
<dbReference type="Proteomes" id="UP000003639">
    <property type="component" value="Unassembled WGS sequence"/>
</dbReference>
<dbReference type="InterPro" id="IPR013762">
    <property type="entry name" value="Integrase-like_cat_sf"/>
</dbReference>
<dbReference type="AlphaFoldDB" id="A6NWL0"/>
<evidence type="ECO:0000256" key="6">
    <source>
        <dbReference type="PROSITE-ProRule" id="PRU01248"/>
    </source>
</evidence>
<evidence type="ECO:0000259" key="8">
    <source>
        <dbReference type="PROSITE" id="PS51900"/>
    </source>
</evidence>
<proteinExistence type="inferred from homology"/>
<dbReference type="SUPFAM" id="SSF56349">
    <property type="entry name" value="DNA breaking-rejoining enzymes"/>
    <property type="match status" value="1"/>
</dbReference>
<dbReference type="PANTHER" id="PTHR30349">
    <property type="entry name" value="PHAGE INTEGRASE-RELATED"/>
    <property type="match status" value="1"/>
</dbReference>
<comment type="caution">
    <text evidence="9">The sequence shown here is derived from an EMBL/GenBank/DDBJ whole genome shotgun (WGS) entry which is preliminary data.</text>
</comment>
<dbReference type="EMBL" id="AAXG02000016">
    <property type="protein sequence ID" value="EDM99547.1"/>
    <property type="molecule type" value="Genomic_DNA"/>
</dbReference>
<dbReference type="eggNOG" id="COG4974">
    <property type="taxonomic scope" value="Bacteria"/>
</dbReference>
<dbReference type="PROSITE" id="PS51898">
    <property type="entry name" value="TYR_RECOMBINASE"/>
    <property type="match status" value="1"/>
</dbReference>
<comment type="function">
    <text evidence="1">Site-specific tyrosine recombinase, which acts by catalyzing the cutting and rejoining of the recombining DNA molecules.</text>
</comment>
<dbReference type="STRING" id="411467.BACCAP_02604"/>
<dbReference type="PANTHER" id="PTHR30349:SF81">
    <property type="entry name" value="TYROSINE RECOMBINASE XERC"/>
    <property type="match status" value="1"/>
</dbReference>
<dbReference type="Gene3D" id="1.10.150.130">
    <property type="match status" value="1"/>
</dbReference>
<feature type="domain" description="Tyr recombinase" evidence="7">
    <location>
        <begin position="112"/>
        <end position="283"/>
    </location>
</feature>
<evidence type="ECO:0000259" key="7">
    <source>
        <dbReference type="PROSITE" id="PS51898"/>
    </source>
</evidence>
<evidence type="ECO:0000256" key="3">
    <source>
        <dbReference type="ARBA" id="ARBA00022908"/>
    </source>
</evidence>
<reference evidence="9 10" key="1">
    <citation type="submission" date="2007-04" db="EMBL/GenBank/DDBJ databases">
        <authorList>
            <person name="Fulton L."/>
            <person name="Clifton S."/>
            <person name="Fulton B."/>
            <person name="Xu J."/>
            <person name="Minx P."/>
            <person name="Pepin K.H."/>
            <person name="Johnson M."/>
            <person name="Thiruvilangam P."/>
            <person name="Bhonagiri V."/>
            <person name="Nash W.E."/>
            <person name="Mardis E.R."/>
            <person name="Wilson R.K."/>
        </authorList>
    </citation>
    <scope>NUCLEOTIDE SEQUENCE [LARGE SCALE GENOMIC DNA]</scope>
    <source>
        <strain evidence="9 10">ATCC 29799</strain>
    </source>
</reference>
<dbReference type="GO" id="GO:0015074">
    <property type="term" value="P:DNA integration"/>
    <property type="evidence" value="ECO:0007669"/>
    <property type="project" value="UniProtKB-KW"/>
</dbReference>
<sequence>MTGEGRRMLEGFCEYLCRQGKSENTVKAYCQGMKEYMRWHEETFGKRMKMFLRANVLDYISYLHTVKGLSNRSVNAKLASLHSFNLYLIAAGYTKEVVLDKQDYLKVQLAYASPSTVSREEVERFRQEILERSGVRDYAIVTILAYAGLRISECLALRVEDISLPAREIKVRHGKGDKMRVVYFGDKVVNAVREYLRNRPKTGNPYLFPGRGDSHLTRSQVNRIFNEYSESITPHTLRHFFCSNALENGYTIADLANQAGHSNVHTTLLYTNPTREKMKEKANRL</sequence>
<dbReference type="InterPro" id="IPR004107">
    <property type="entry name" value="Integrase_SAM-like_N"/>
</dbReference>